<accession>A0A5D4JHY1</accession>
<organism evidence="6 7">
    <name type="scientific">Streptomyces parvus</name>
    <dbReference type="NCBI Taxonomy" id="66428"/>
    <lineage>
        <taxon>Bacteria</taxon>
        <taxon>Bacillati</taxon>
        <taxon>Actinomycetota</taxon>
        <taxon>Actinomycetes</taxon>
        <taxon>Kitasatosporales</taxon>
        <taxon>Streptomycetaceae</taxon>
        <taxon>Streptomyces</taxon>
    </lineage>
</organism>
<name>A0A5D4JHY1_9ACTN</name>
<dbReference type="CDD" id="cd02440">
    <property type="entry name" value="AdoMet_MTases"/>
    <property type="match status" value="1"/>
</dbReference>
<dbReference type="SUPFAM" id="SSF47336">
    <property type="entry name" value="ACP-like"/>
    <property type="match status" value="1"/>
</dbReference>
<sequence length="1967" mass="212035">MNDLTDRIASLPVGKRAELRELLWERGIPTAALRKPDEALPASFTQRRLAFLQELTPESAAYNSPMSCRLTGPLDPVALEGALNDVLVRQAVLRTSLPVRDGEVVQQIDAPAPRELPVTDLTGLGPEAARAESIRLAGLEQQAPFDLATGPLVRFRLLLVAEQEAVLLLTFHHAVFDGWSISVFVQDVAHCYEARSIGRAAALAPLGPDYAEYALWQREWVESDEAKAQLDYWVDRLAGAPELLSLPLDRRRPARPSTVGASVRVLLPPSVRDGLADLATRSGCTLFMVLLAAFQTTLSRYSGQQDIVVGTPVAARRSNHLQNLVGFFANSVALRSEVDPRVPFGEFLRQVRETCLAAYDHQDMPLDLLAQRLHPERDLGRNPLYQVNFTLHNTPEPVETVGGLTLSPLTLDLDAARFDLDLNVWDGAEGLDCQLIYAVDLFDGVTAERVLESLRVLVDGVLADPAAPLATLPMTAPGTAGGIAAGLYGAEADRPADMRVHRLFGEQARRTPDAVAVSCGLGEMTYAELDAASDRAATRLAELGVRGGTTAAVRMRRSSALVAALLGILKAGAAYLPVDPGHPTARTEQMLQDSGAVLVVTDDGEETLAGVPAVAAAALSAVTPGARTSPDAEPAPTAAGHDADVMYLIYTSGSTGVPKAAVLSHRQVANYLLWAADTFGTAEGSGVPVHSSIGFDLTVTSLFAPLLRGQRLILLDEEGAPGEALVRSAESARDLSFVKLTPSHLKLLEDTADPDRGGPWSRIAVIGGEDLREEQIAAWRAGGTIRRLFNEYGPTETAVACAAHEDDGRTTPLGAIPIGRPIHHTQLYVLDPLMNPVPVGAPGELHVGGAGVSYGYWKRPGLTAERFVPDPFGKDAGARLYKTGDLARVLQDGSLEYLGRLDDQVKIRGHRIELGEVTSVLSALPGVRQALVDVDRRAPGNAELVAFLEIAPEDPAAADGGGPADGLLDRWRDLYQDTYADLGASPDADPSFNLAGWTSSYTGGPIDPPEMSEWLDSTVARIMALEPRHALEIGCGTGMVLSRVAPGCETFHGTDQSAPAIRYVRDTVVPAVPIADGTVSLTAAPAHESIQAGRRYDTVILNSVVQYFPSADYLRKVLAEAVSALSEGGRVFVGDVRSLGLLDAFHASVIAHRAQPGTKAGRLRAELRRQVALEPELCLEPGFFQGLRGTLPRITGVSVLPKRGRYDNELSAFRYDVVLTVDGAPRPAAAGTDWGAAGMDLTALEKQLSEGLPTDGVLAFSGVPNARTRTAIAFRDALADALPQTPVEEVRARAEEAAGEPGVHPEDVWELAERYGVKAKVAWDTGSVDGSFDVVLGRPAGERAGRPPAPVTGRVPAQRTTANDPLWQARSAVRLSAVEAGLREVLPPALVPARFLPLPRFPLTRNGKVDRAELRQDLALAIGTTTGPAPAVEPLTPTEARVARIWSEILGRDGIRSDSDFFDLGGHSLLSFQLVSRLREEFGTGVPVRAPFETPVLRDLGRMLDGLGGTAPSPETPALPPLVPVPRAERTVPSFAQERMWFVTQLAPDSRQYNYGTYLRLTGVLHIGHLEHALNQVTGRHEVLRTLIRSDEGVPYQIVMPPAPVALPVLDLTGLPDGTREQVALRLAHEQYDQQIDLAHPPVVRVSLLRLAADEHVLLLTTHHITLDGWSVGLLMREITECYAGLCEGRTQEPAALPVQYADYAVWQRSLRDGGQYDRMLSYWQTQLDGILSLPTVPLDRPRPAGATHRGGSLPFRIDAAVADRLRALCKEEDITLFMAFLAVTHTLLAESTGGTDIVVGADVAGRSDAAVENLIGFFVNQVVLRGDLSGEPTWRELLRRTKALTVDAYAHQDLPFEDVVKALNPRRGSNQSPLFQLKLTLDNTPRYQEGLPGLEVEPFVVDIADTSRFDLTVRLREDRAGIDAFWEYDAELFDEATARRMQLRFVELVNALTARPGSPAVTAQEG</sequence>
<dbReference type="GO" id="GO:0009403">
    <property type="term" value="P:toxin biosynthetic process"/>
    <property type="evidence" value="ECO:0007669"/>
    <property type="project" value="UniProtKB-ARBA"/>
</dbReference>
<keyword evidence="4" id="KW-0677">Repeat</keyword>
<dbReference type="GO" id="GO:0043041">
    <property type="term" value="P:amino acid activation for nonribosomal peptide biosynthetic process"/>
    <property type="evidence" value="ECO:0007669"/>
    <property type="project" value="TreeGrafter"/>
</dbReference>
<dbReference type="Pfam" id="PF00501">
    <property type="entry name" value="AMP-binding"/>
    <property type="match status" value="1"/>
</dbReference>
<dbReference type="InterPro" id="IPR009081">
    <property type="entry name" value="PP-bd_ACP"/>
</dbReference>
<dbReference type="Gene3D" id="3.40.50.150">
    <property type="entry name" value="Vaccinia Virus protein VP39"/>
    <property type="match status" value="1"/>
</dbReference>
<dbReference type="CDD" id="cd05930">
    <property type="entry name" value="A_NRPS"/>
    <property type="match status" value="1"/>
</dbReference>
<dbReference type="Gene3D" id="3.30.559.30">
    <property type="entry name" value="Nonribosomal peptide synthetase, condensation domain"/>
    <property type="match status" value="2"/>
</dbReference>
<keyword evidence="2" id="KW-0596">Phosphopantetheine</keyword>
<evidence type="ECO:0000256" key="3">
    <source>
        <dbReference type="ARBA" id="ARBA00022553"/>
    </source>
</evidence>
<dbReference type="Proteomes" id="UP000323242">
    <property type="component" value="Unassembled WGS sequence"/>
</dbReference>
<dbReference type="SMART" id="SM00823">
    <property type="entry name" value="PKS_PP"/>
    <property type="match status" value="1"/>
</dbReference>
<dbReference type="RefSeq" id="WP_148901900.1">
    <property type="nucleotide sequence ID" value="NZ_VSZQ01000029.1"/>
</dbReference>
<proteinExistence type="predicted"/>
<dbReference type="SUPFAM" id="SSF52777">
    <property type="entry name" value="CoA-dependent acyltransferases"/>
    <property type="match status" value="4"/>
</dbReference>
<feature type="domain" description="Carrier" evidence="5">
    <location>
        <begin position="1433"/>
        <end position="1508"/>
    </location>
</feature>
<dbReference type="Gene3D" id="3.30.300.30">
    <property type="match status" value="2"/>
</dbReference>
<dbReference type="GO" id="GO:0003824">
    <property type="term" value="F:catalytic activity"/>
    <property type="evidence" value="ECO:0007669"/>
    <property type="project" value="InterPro"/>
</dbReference>
<dbReference type="InterPro" id="IPR029063">
    <property type="entry name" value="SAM-dependent_MTases_sf"/>
</dbReference>
<evidence type="ECO:0000256" key="4">
    <source>
        <dbReference type="ARBA" id="ARBA00022737"/>
    </source>
</evidence>
<dbReference type="Pfam" id="PF00550">
    <property type="entry name" value="PP-binding"/>
    <property type="match status" value="1"/>
</dbReference>
<dbReference type="NCBIfam" id="TIGR01733">
    <property type="entry name" value="AA-adenyl-dom"/>
    <property type="match status" value="1"/>
</dbReference>
<dbReference type="InterPro" id="IPR045851">
    <property type="entry name" value="AMP-bd_C_sf"/>
</dbReference>
<gene>
    <name evidence="6" type="ORF">FY004_07580</name>
</gene>
<dbReference type="SUPFAM" id="SSF53335">
    <property type="entry name" value="S-adenosyl-L-methionine-dependent methyltransferases"/>
    <property type="match status" value="1"/>
</dbReference>
<evidence type="ECO:0000313" key="6">
    <source>
        <dbReference type="EMBL" id="TYR65177.1"/>
    </source>
</evidence>
<comment type="cofactor">
    <cofactor evidence="1">
        <name>pantetheine 4'-phosphate</name>
        <dbReference type="ChEBI" id="CHEBI:47942"/>
    </cofactor>
</comment>
<dbReference type="InterPro" id="IPR001242">
    <property type="entry name" value="Condensation_dom"/>
</dbReference>
<dbReference type="PANTHER" id="PTHR45527">
    <property type="entry name" value="NONRIBOSOMAL PEPTIDE SYNTHETASE"/>
    <property type="match status" value="1"/>
</dbReference>
<dbReference type="Gene3D" id="3.30.559.10">
    <property type="entry name" value="Chloramphenicol acetyltransferase-like domain"/>
    <property type="match status" value="2"/>
</dbReference>
<dbReference type="GO" id="GO:0008610">
    <property type="term" value="P:lipid biosynthetic process"/>
    <property type="evidence" value="ECO:0007669"/>
    <property type="project" value="UniProtKB-ARBA"/>
</dbReference>
<dbReference type="Gene3D" id="3.40.50.980">
    <property type="match status" value="2"/>
</dbReference>
<dbReference type="InterPro" id="IPR000873">
    <property type="entry name" value="AMP-dep_synth/lig_dom"/>
</dbReference>
<keyword evidence="3" id="KW-0597">Phosphoprotein</keyword>
<reference evidence="6 7" key="1">
    <citation type="submission" date="2019-08" db="EMBL/GenBank/DDBJ databases">
        <title>Draft genome for granaticin producer strain Streptomyces parvus C05.</title>
        <authorList>
            <person name="Gonzalez-Pimentel J.L."/>
        </authorList>
    </citation>
    <scope>NUCLEOTIDE SEQUENCE [LARGE SCALE GENOMIC DNA]</scope>
    <source>
        <strain evidence="6 7">C05</strain>
    </source>
</reference>
<dbReference type="PANTHER" id="PTHR45527:SF1">
    <property type="entry name" value="FATTY ACID SYNTHASE"/>
    <property type="match status" value="1"/>
</dbReference>
<dbReference type="GO" id="GO:0017000">
    <property type="term" value="P:antibiotic biosynthetic process"/>
    <property type="evidence" value="ECO:0007669"/>
    <property type="project" value="UniProtKB-ARBA"/>
</dbReference>
<evidence type="ECO:0000256" key="2">
    <source>
        <dbReference type="ARBA" id="ARBA00022450"/>
    </source>
</evidence>
<dbReference type="GO" id="GO:0031177">
    <property type="term" value="F:phosphopantetheine binding"/>
    <property type="evidence" value="ECO:0007669"/>
    <property type="project" value="InterPro"/>
</dbReference>
<dbReference type="InterPro" id="IPR020806">
    <property type="entry name" value="PKS_PP-bd"/>
</dbReference>
<dbReference type="Gene3D" id="2.30.38.10">
    <property type="entry name" value="Luciferase, Domain 3"/>
    <property type="match status" value="1"/>
</dbReference>
<dbReference type="PROSITE" id="PS00455">
    <property type="entry name" value="AMP_BINDING"/>
    <property type="match status" value="1"/>
</dbReference>
<evidence type="ECO:0000313" key="7">
    <source>
        <dbReference type="Proteomes" id="UP000323242"/>
    </source>
</evidence>
<keyword evidence="7" id="KW-1185">Reference proteome</keyword>
<evidence type="ECO:0000259" key="5">
    <source>
        <dbReference type="PROSITE" id="PS50075"/>
    </source>
</evidence>
<dbReference type="FunFam" id="2.30.38.10:FF:000001">
    <property type="entry name" value="Non-ribosomal peptide synthetase PvdI"/>
    <property type="match status" value="1"/>
</dbReference>
<dbReference type="InterPro" id="IPR020845">
    <property type="entry name" value="AMP-binding_CS"/>
</dbReference>
<dbReference type="CDD" id="cd19531">
    <property type="entry name" value="LCL_NRPS-like"/>
    <property type="match status" value="2"/>
</dbReference>
<dbReference type="InterPro" id="IPR023213">
    <property type="entry name" value="CAT-like_dom_sf"/>
</dbReference>
<dbReference type="GO" id="GO:0005737">
    <property type="term" value="C:cytoplasm"/>
    <property type="evidence" value="ECO:0007669"/>
    <property type="project" value="TreeGrafter"/>
</dbReference>
<dbReference type="Gene3D" id="1.10.1200.10">
    <property type="entry name" value="ACP-like"/>
    <property type="match status" value="1"/>
</dbReference>
<dbReference type="InterPro" id="IPR013217">
    <property type="entry name" value="Methyltransf_12"/>
</dbReference>
<dbReference type="InterPro" id="IPR010071">
    <property type="entry name" value="AA_adenyl_dom"/>
</dbReference>
<dbReference type="InterPro" id="IPR036736">
    <property type="entry name" value="ACP-like_sf"/>
</dbReference>
<comment type="caution">
    <text evidence="6">The sequence shown here is derived from an EMBL/GenBank/DDBJ whole genome shotgun (WGS) entry which is preliminary data.</text>
</comment>
<evidence type="ECO:0000256" key="1">
    <source>
        <dbReference type="ARBA" id="ARBA00001957"/>
    </source>
</evidence>
<dbReference type="PROSITE" id="PS50075">
    <property type="entry name" value="CARRIER"/>
    <property type="match status" value="1"/>
</dbReference>
<dbReference type="Pfam" id="PF08242">
    <property type="entry name" value="Methyltransf_12"/>
    <property type="match status" value="1"/>
</dbReference>
<dbReference type="EMBL" id="VSZQ01000029">
    <property type="protein sequence ID" value="TYR65177.1"/>
    <property type="molecule type" value="Genomic_DNA"/>
</dbReference>
<dbReference type="Pfam" id="PF00668">
    <property type="entry name" value="Condensation"/>
    <property type="match status" value="2"/>
</dbReference>
<dbReference type="SUPFAM" id="SSF56801">
    <property type="entry name" value="Acetyl-CoA synthetase-like"/>
    <property type="match status" value="1"/>
</dbReference>
<protein>
    <submittedName>
        <fullName evidence="6">Amino acid adenylation domain-containing protein</fullName>
    </submittedName>
</protein>